<dbReference type="InterPro" id="IPR036291">
    <property type="entry name" value="NAD(P)-bd_dom_sf"/>
</dbReference>
<evidence type="ECO:0000313" key="4">
    <source>
        <dbReference type="Proteomes" id="UP000230731"/>
    </source>
</evidence>
<evidence type="ECO:0000256" key="1">
    <source>
        <dbReference type="ARBA" id="ARBA00007637"/>
    </source>
</evidence>
<sequence>MNDVAEQYSGKRAVITGGLGFIGSNLAHALVPAGAEVVILDALLPGYGGNRANLVGIEDAVELINANILDAEAVQRAIAGSDVVFHLAGQVGYVDAKDKPFVDLDYNGRGTLIVLEALRELAPAARLLFASSRLVYGPITAIPVREDHPTSPLSLYAIHKLLGEKYLGYYAHEFGIHGTAVRIPNPYGPRQQMKHSKYSIVGWFIRQALEDKTITVFGDGRQERDYIYIDDIVDALLRLPLSATVGEVYNIGSHERVRFVDMVDAIIRAAGSGTKEHVPWPADYERNETGDYIADTSKIKAATGWEPSVGLTEGLKRTVEYYKKNRKLYW</sequence>
<dbReference type="PANTHER" id="PTHR43000">
    <property type="entry name" value="DTDP-D-GLUCOSE 4,6-DEHYDRATASE-RELATED"/>
    <property type="match status" value="1"/>
</dbReference>
<gene>
    <name evidence="3" type="ORF">COT71_04270</name>
</gene>
<comment type="caution">
    <text evidence="3">The sequence shown here is derived from an EMBL/GenBank/DDBJ whole genome shotgun (WGS) entry which is preliminary data.</text>
</comment>
<accession>A0A2M6WYB8</accession>
<name>A0A2M6WYB8_9BACT</name>
<comment type="similarity">
    <text evidence="1">Belongs to the NAD(P)-dependent epimerase/dehydratase family.</text>
</comment>
<dbReference type="AlphaFoldDB" id="A0A2M6WYB8"/>
<dbReference type="Gene3D" id="3.40.50.720">
    <property type="entry name" value="NAD(P)-binding Rossmann-like Domain"/>
    <property type="match status" value="1"/>
</dbReference>
<evidence type="ECO:0000313" key="3">
    <source>
        <dbReference type="EMBL" id="PIT97763.1"/>
    </source>
</evidence>
<dbReference type="Proteomes" id="UP000230731">
    <property type="component" value="Unassembled WGS sequence"/>
</dbReference>
<evidence type="ECO:0000259" key="2">
    <source>
        <dbReference type="Pfam" id="PF01370"/>
    </source>
</evidence>
<dbReference type="PRINTS" id="PR01713">
    <property type="entry name" value="NUCEPIMERASE"/>
</dbReference>
<dbReference type="InterPro" id="IPR001509">
    <property type="entry name" value="Epimerase_deHydtase"/>
</dbReference>
<dbReference type="EMBL" id="PEZP01000046">
    <property type="protein sequence ID" value="PIT97763.1"/>
    <property type="molecule type" value="Genomic_DNA"/>
</dbReference>
<protein>
    <submittedName>
        <fullName evidence="3">NAD-dependent epimerase</fullName>
    </submittedName>
</protein>
<dbReference type="SUPFAM" id="SSF51735">
    <property type="entry name" value="NAD(P)-binding Rossmann-fold domains"/>
    <property type="match status" value="1"/>
</dbReference>
<feature type="domain" description="NAD-dependent epimerase/dehydratase" evidence="2">
    <location>
        <begin position="14"/>
        <end position="252"/>
    </location>
</feature>
<proteinExistence type="inferred from homology"/>
<reference evidence="4" key="1">
    <citation type="submission" date="2017-09" db="EMBL/GenBank/DDBJ databases">
        <title>Depth-based differentiation of microbial function through sediment-hosted aquifers and enrichment of novel symbionts in the deep terrestrial subsurface.</title>
        <authorList>
            <person name="Probst A.J."/>
            <person name="Ladd B."/>
            <person name="Jarett J.K."/>
            <person name="Geller-Mcgrath D.E."/>
            <person name="Sieber C.M.K."/>
            <person name="Emerson J.B."/>
            <person name="Anantharaman K."/>
            <person name="Thomas B.C."/>
            <person name="Malmstrom R."/>
            <person name="Stieglmeier M."/>
            <person name="Klingl A."/>
            <person name="Woyke T."/>
            <person name="Ryan C.M."/>
            <person name="Banfield J.F."/>
        </authorList>
    </citation>
    <scope>NUCLEOTIDE SEQUENCE [LARGE SCALE GENOMIC DNA]</scope>
</reference>
<dbReference type="Gene3D" id="3.90.25.10">
    <property type="entry name" value="UDP-galactose 4-epimerase, domain 1"/>
    <property type="match status" value="1"/>
</dbReference>
<organism evidence="3 4">
    <name type="scientific">Candidatus Andersenbacteria bacterium CG10_big_fil_rev_8_21_14_0_10_54_11</name>
    <dbReference type="NCBI Taxonomy" id="1974485"/>
    <lineage>
        <taxon>Bacteria</taxon>
        <taxon>Candidatus Anderseniibacteriota</taxon>
    </lineage>
</organism>
<dbReference type="Pfam" id="PF01370">
    <property type="entry name" value="Epimerase"/>
    <property type="match status" value="1"/>
</dbReference>